<dbReference type="Proteomes" id="UP000192727">
    <property type="component" value="Chromosome"/>
</dbReference>
<feature type="region of interest" description="Disordered" evidence="1">
    <location>
        <begin position="234"/>
        <end position="291"/>
    </location>
</feature>
<accession>A0A1V0UTS1</accession>
<reference evidence="2 3" key="1">
    <citation type="submission" date="2017-03" db="EMBL/GenBank/DDBJ databases">
        <title>Paenibacillus larvae genome sequencing.</title>
        <authorList>
            <person name="Dingman D.W."/>
        </authorList>
    </citation>
    <scope>NUCLEOTIDE SEQUENCE [LARGE SCALE GENOMIC DNA]</scope>
    <source>
        <strain evidence="2 3">SAG 10367</strain>
    </source>
</reference>
<protein>
    <recommendedName>
        <fullName evidence="4">Spore coat protein</fullName>
    </recommendedName>
</protein>
<evidence type="ECO:0000256" key="1">
    <source>
        <dbReference type="SAM" id="MobiDB-lite"/>
    </source>
</evidence>
<dbReference type="EMBL" id="CP020557">
    <property type="protein sequence ID" value="ARF68506.1"/>
    <property type="molecule type" value="Genomic_DNA"/>
</dbReference>
<feature type="compositionally biased region" description="Low complexity" evidence="1">
    <location>
        <begin position="153"/>
        <end position="171"/>
    </location>
</feature>
<dbReference type="InterPro" id="IPR012851">
    <property type="entry name" value="Spore_coat_CotF-like"/>
</dbReference>
<evidence type="ECO:0000313" key="2">
    <source>
        <dbReference type="EMBL" id="ARF68506.1"/>
    </source>
</evidence>
<feature type="region of interest" description="Disordered" evidence="1">
    <location>
        <begin position="145"/>
        <end position="180"/>
    </location>
</feature>
<evidence type="ECO:0008006" key="4">
    <source>
        <dbReference type="Google" id="ProtNLM"/>
    </source>
</evidence>
<sequence>MIQSKTAQNEASSFRMEEQDQANVILSELKRTAREYTTAALEANHPQVREQFTTLLNQTLKHQAELYEAIRSLNAYGSVPTATAQEIQSESQKQTKSAAKLRALVHQFTSASSASVSGGSSAQGASNFVHAGSVTVDEADRQDSLTNTEGPLAQGQSFAQAQGSASQKGKSLSSAPTGTEVPAFSASRVLEAEANRLTGQPDADMALSHQGHGEHKKPQPGAVLTQQLYPNAVYQPHSSQGAPATSGQAPPYQSQSPYIGSGQGYPASDITQRGITRPGQPAGSAFQGPSYPGTGHASPVYIPYGGIGGGSGGMHAPAGYQPQAGPGTGRPGGMQPLPPHGSPGGRFMP</sequence>
<dbReference type="RefSeq" id="WP_083040210.1">
    <property type="nucleotide sequence ID" value="NZ_CP020557.1"/>
</dbReference>
<feature type="compositionally biased region" description="Polar residues" evidence="1">
    <location>
        <begin position="236"/>
        <end position="258"/>
    </location>
</feature>
<gene>
    <name evidence="2" type="ORF">B7C51_12845</name>
</gene>
<dbReference type="AlphaFoldDB" id="A0A1V0UTS1"/>
<name>A0A1V0UTS1_9BACL</name>
<evidence type="ECO:0000313" key="3">
    <source>
        <dbReference type="Proteomes" id="UP000192727"/>
    </source>
</evidence>
<organism evidence="2 3">
    <name type="scientific">Paenibacillus larvae subsp. pulvifaciens</name>
    <dbReference type="NCBI Taxonomy" id="1477"/>
    <lineage>
        <taxon>Bacteria</taxon>
        <taxon>Bacillati</taxon>
        <taxon>Bacillota</taxon>
        <taxon>Bacilli</taxon>
        <taxon>Bacillales</taxon>
        <taxon>Paenibacillaceae</taxon>
        <taxon>Paenibacillus</taxon>
    </lineage>
</organism>
<proteinExistence type="predicted"/>
<feature type="region of interest" description="Disordered" evidence="1">
    <location>
        <begin position="313"/>
        <end position="349"/>
    </location>
</feature>
<dbReference type="Pfam" id="PF07875">
    <property type="entry name" value="Coat_F"/>
    <property type="match status" value="1"/>
</dbReference>